<sequence length="386" mass="39964">MGFDPEAREMAAAAVAAAQNISVNPANLIPGVSNFDPLLLPKARAAFAKVRLSRGRAKVATLGDSTWAGIGAGTGGDHNLTGARQATVAWTIATILNGRGLPAIPDAVFSCGAVPAPTIYNPNVVQGSGWVLSGQNTAGGTLWQNGTTTGTVLSVTTTTPCNAFDVYYANVNTAQFTLQIDSETPVTVNVTSAGNALLKATVTTTTEGIHTLNIVRTGASGNVFIGMIDPYSTAKPRASIWNMGIGGSQTSTWINTSASWSTLNALTTYAPDLTLINLGINDEGNNVSIPTFTANMQTIINGAKASGDVALIMHHSCSGHEAQEPATYAALQQLAANNNCPLIDFRARLGLWTAANANGQMYDNLHASGPGYADEGSMIADLLARL</sequence>
<keyword evidence="3" id="KW-1185">Reference proteome</keyword>
<dbReference type="InterPro" id="IPR013830">
    <property type="entry name" value="SGNH_hydro"/>
</dbReference>
<evidence type="ECO:0000259" key="1">
    <source>
        <dbReference type="Pfam" id="PF13472"/>
    </source>
</evidence>
<gene>
    <name evidence="2" type="ORF">SAMN06265338_11521</name>
</gene>
<dbReference type="Proteomes" id="UP000198418">
    <property type="component" value="Unassembled WGS sequence"/>
</dbReference>
<evidence type="ECO:0000313" key="3">
    <source>
        <dbReference type="Proteomes" id="UP000198418"/>
    </source>
</evidence>
<accession>A0A212S7N7</accession>
<name>A0A212S7N7_RHOAC</name>
<protein>
    <submittedName>
        <fullName evidence="2">Lysophospholipase L1</fullName>
    </submittedName>
</protein>
<dbReference type="SUPFAM" id="SSF52266">
    <property type="entry name" value="SGNH hydrolase"/>
    <property type="match status" value="1"/>
</dbReference>
<evidence type="ECO:0000313" key="2">
    <source>
        <dbReference type="EMBL" id="SNB81347.1"/>
    </source>
</evidence>
<dbReference type="InterPro" id="IPR036514">
    <property type="entry name" value="SGNH_hydro_sf"/>
</dbReference>
<dbReference type="AlphaFoldDB" id="A0A212S7N7"/>
<dbReference type="RefSeq" id="WP_088522148.1">
    <property type="nucleotide sequence ID" value="NZ_FYDG01000015.1"/>
</dbReference>
<dbReference type="OrthoDB" id="7554287at2"/>
<organism evidence="2 3">
    <name type="scientific">Rhodoblastus acidophilus</name>
    <name type="common">Rhodopseudomonas acidophila</name>
    <dbReference type="NCBI Taxonomy" id="1074"/>
    <lineage>
        <taxon>Bacteria</taxon>
        <taxon>Pseudomonadati</taxon>
        <taxon>Pseudomonadota</taxon>
        <taxon>Alphaproteobacteria</taxon>
        <taxon>Hyphomicrobiales</taxon>
        <taxon>Rhodoblastaceae</taxon>
        <taxon>Rhodoblastus</taxon>
    </lineage>
</organism>
<feature type="domain" description="SGNH hydrolase-type esterase" evidence="1">
    <location>
        <begin position="234"/>
        <end position="373"/>
    </location>
</feature>
<dbReference type="EMBL" id="FYDG01000015">
    <property type="protein sequence ID" value="SNB81347.1"/>
    <property type="molecule type" value="Genomic_DNA"/>
</dbReference>
<dbReference type="Pfam" id="PF13472">
    <property type="entry name" value="Lipase_GDSL_2"/>
    <property type="match status" value="1"/>
</dbReference>
<dbReference type="Gene3D" id="3.40.50.1110">
    <property type="entry name" value="SGNH hydrolase"/>
    <property type="match status" value="1"/>
</dbReference>
<dbReference type="GO" id="GO:0016788">
    <property type="term" value="F:hydrolase activity, acting on ester bonds"/>
    <property type="evidence" value="ECO:0007669"/>
    <property type="project" value="UniProtKB-ARBA"/>
</dbReference>
<proteinExistence type="predicted"/>
<reference evidence="3" key="1">
    <citation type="submission" date="2017-06" db="EMBL/GenBank/DDBJ databases">
        <authorList>
            <person name="Varghese N."/>
            <person name="Submissions S."/>
        </authorList>
    </citation>
    <scope>NUCLEOTIDE SEQUENCE [LARGE SCALE GENOMIC DNA]</scope>
    <source>
        <strain evidence="3">DSM 137</strain>
    </source>
</reference>